<accession>A0ACC1D5L3</accession>
<reference evidence="1 2" key="1">
    <citation type="journal article" date="2021" name="Front. Genet.">
        <title>Chromosome-Level Genome Assembly Reveals Significant Gene Expansion in the Toll and IMD Signaling Pathways of Dendrolimus kikuchii.</title>
        <authorList>
            <person name="Zhou J."/>
            <person name="Wu P."/>
            <person name="Xiong Z."/>
            <person name="Liu N."/>
            <person name="Zhao N."/>
            <person name="Ji M."/>
            <person name="Qiu Y."/>
            <person name="Yang B."/>
        </authorList>
    </citation>
    <scope>NUCLEOTIDE SEQUENCE [LARGE SCALE GENOMIC DNA]</scope>
    <source>
        <strain evidence="1">Ann1</strain>
    </source>
</reference>
<dbReference type="Proteomes" id="UP000824533">
    <property type="component" value="Linkage Group LG08"/>
</dbReference>
<evidence type="ECO:0000313" key="2">
    <source>
        <dbReference type="Proteomes" id="UP000824533"/>
    </source>
</evidence>
<name>A0ACC1D5L3_9NEOP</name>
<sequence length="930" mass="107205">MPRKYLRTSSRATCYTKESLQLAMQRIINKELSYAAASKIYGIPTSTLSDRILKKTGIVSNSLGRPTAIPVVLEAKLANCLRTLEKWGWGLSREEVLDVTQDFIKRNKIQTPFNNDRPGPDWFISFRQRHNLSIKKPQPVEYLRKKMTDPFIINKYFTLLEQTLHELNLSDPKRIWNLDETSVCLDPTKTKVVGARGEPCTRTTCGTAKENITVLTTVNAAGQKLDPLIVFKGKHMYEQWMLENPEKYDFDLAYAASKRGWMETDIFYDYILKVIIPNLGKDRPVLFLYDGHVSHVDDKVVALAIENNITILKLPAHTSHLLQPLDLAVFKSFKTIWDKNLVKWQRQNVGIKLRKQSFAKMFAEAWQETKPQVIRNGFKKGGIYPFNPAVIPKHKYDPAAYARWQKHMAPVAFKQLKSLKQICVDEVNKIMSYNSSTSIPNNNIAYSEILDLPTLEDRDSPLEPLATFEQLLLEKVSQHPQNSKNNIAVKLKRIAKGAEVITKTFLEKQQAIEITKKKGIEKTTKRKQKTIPQSKNYKIDPTPGPSGIQKKNLNIEETVTNVSILTNKNNTDVYISQKGKGVGKKTRASKENYLEVNKYPKQSKRSVLRKLKNKSAQKTTTKTPIKKRKRVNSSDTTIENVQMSIHSDSDLLDSLSDILSDCDKWTGFNYYEENKTELELASREQQIEKIVKEIHGIDNQERKASQRDHDTWMRPDDRCEREEFSEFDTKDTNVQANDNNKVTILSSVKLTPDNQAFYKILPESLQLKPIDKDLDLFISQKRKLSQSASVSNIPKKKTKKFNCPTKNQKDFSGNFYTNIDEDDDVTTKNDIDDSETYNIGDTVLVRYFKRNWMYYVGIIEKNNSNSNPNLYNISFYRTIGKKSNLKFVIPKRKDQDYVPDSNIVKVIELLQINEDPVEYTLMNDYDENFF</sequence>
<proteinExistence type="predicted"/>
<gene>
    <name evidence="1" type="ORF">K1T71_004916</name>
</gene>
<protein>
    <submittedName>
        <fullName evidence="1">Uncharacterized protein</fullName>
    </submittedName>
</protein>
<dbReference type="EMBL" id="CM034394">
    <property type="protein sequence ID" value="KAJ0179204.1"/>
    <property type="molecule type" value="Genomic_DNA"/>
</dbReference>
<organism evidence="1 2">
    <name type="scientific">Dendrolimus kikuchii</name>
    <dbReference type="NCBI Taxonomy" id="765133"/>
    <lineage>
        <taxon>Eukaryota</taxon>
        <taxon>Metazoa</taxon>
        <taxon>Ecdysozoa</taxon>
        <taxon>Arthropoda</taxon>
        <taxon>Hexapoda</taxon>
        <taxon>Insecta</taxon>
        <taxon>Pterygota</taxon>
        <taxon>Neoptera</taxon>
        <taxon>Endopterygota</taxon>
        <taxon>Lepidoptera</taxon>
        <taxon>Glossata</taxon>
        <taxon>Ditrysia</taxon>
        <taxon>Bombycoidea</taxon>
        <taxon>Lasiocampidae</taxon>
        <taxon>Dendrolimus</taxon>
    </lineage>
</organism>
<evidence type="ECO:0000313" key="1">
    <source>
        <dbReference type="EMBL" id="KAJ0179204.1"/>
    </source>
</evidence>
<comment type="caution">
    <text evidence="1">The sequence shown here is derived from an EMBL/GenBank/DDBJ whole genome shotgun (WGS) entry which is preliminary data.</text>
</comment>
<keyword evidence="2" id="KW-1185">Reference proteome</keyword>